<evidence type="ECO:0000259" key="10">
    <source>
        <dbReference type="Pfam" id="PF02911"/>
    </source>
</evidence>
<dbReference type="InterPro" id="IPR005794">
    <property type="entry name" value="Fmt"/>
</dbReference>
<evidence type="ECO:0000256" key="6">
    <source>
        <dbReference type="ARBA" id="ARBA00022917"/>
    </source>
</evidence>
<dbReference type="InterPro" id="IPR041711">
    <property type="entry name" value="Met-tRNA-FMT_N"/>
</dbReference>
<dbReference type="CDD" id="cd08704">
    <property type="entry name" value="Met_tRNA_FMT_C"/>
    <property type="match status" value="1"/>
</dbReference>
<dbReference type="InterPro" id="IPR001555">
    <property type="entry name" value="GART_AS"/>
</dbReference>
<dbReference type="RefSeq" id="WP_094090079.1">
    <property type="nucleotide sequence ID" value="NZ_CP016397.1"/>
</dbReference>
<dbReference type="Pfam" id="PF02911">
    <property type="entry name" value="Formyl_trans_C"/>
    <property type="match status" value="1"/>
</dbReference>
<dbReference type="Proteomes" id="UP000201728">
    <property type="component" value="Chromosome"/>
</dbReference>
<keyword evidence="6 8" id="KW-0648">Protein biosynthesis</keyword>
<comment type="function">
    <text evidence="1 8">Attaches a formyl group to the free amino group of methionyl-tRNA(fMet). The formyl group appears to play a dual role in the initiator identity of N-formylmethionyl-tRNA by promoting its recognition by IF2 and preventing the misappropriation of this tRNA by the elongation apparatus.</text>
</comment>
<gene>
    <name evidence="8 11" type="primary">fmt</name>
    <name evidence="11" type="ORF">clem_02000</name>
</gene>
<dbReference type="NCBIfam" id="TIGR00460">
    <property type="entry name" value="fmt"/>
    <property type="match status" value="1"/>
</dbReference>
<evidence type="ECO:0000256" key="5">
    <source>
        <dbReference type="ARBA" id="ARBA00022679"/>
    </source>
</evidence>
<dbReference type="HAMAP" id="MF_00182">
    <property type="entry name" value="Formyl_trans"/>
    <property type="match status" value="1"/>
</dbReference>
<dbReference type="EC" id="2.1.2.9" evidence="3 8"/>
<dbReference type="InterPro" id="IPR044135">
    <property type="entry name" value="Met-tRNA-FMT_C"/>
</dbReference>
<dbReference type="EMBL" id="CP016397">
    <property type="protein sequence ID" value="ASQ44963.1"/>
    <property type="molecule type" value="Genomic_DNA"/>
</dbReference>
<comment type="catalytic activity">
    <reaction evidence="7 8">
        <text>L-methionyl-tRNA(fMet) + (6R)-10-formyltetrahydrofolate = N-formyl-L-methionyl-tRNA(fMet) + (6S)-5,6,7,8-tetrahydrofolate + H(+)</text>
        <dbReference type="Rhea" id="RHEA:24380"/>
        <dbReference type="Rhea" id="RHEA-COMP:9952"/>
        <dbReference type="Rhea" id="RHEA-COMP:9953"/>
        <dbReference type="ChEBI" id="CHEBI:15378"/>
        <dbReference type="ChEBI" id="CHEBI:57453"/>
        <dbReference type="ChEBI" id="CHEBI:78530"/>
        <dbReference type="ChEBI" id="CHEBI:78844"/>
        <dbReference type="ChEBI" id="CHEBI:195366"/>
        <dbReference type="EC" id="2.1.2.9"/>
    </reaction>
</comment>
<dbReference type="OrthoDB" id="9802815at2"/>
<sequence>MNIVFAGTPEFTLPCLDALFKSSHQLMAVYTQPDRPAGRGRKLQPSAVKNWALLHQIPIYQPENFRSDEEVTTLADLKPDVMVVIAYGLILPRKVLSIPKFGCINVHASLLPRWRGASPIQHALLHGDTETGVTIMQMDAGMDTGDKLAQASCPIFPEDTAETLHNRLAQLAVEPLLSTLKALEQGEAKPEAQNHAEATYASKINKEDAVINWHKEANEIHNQIRAYNPWPVAYTRAGEEVVRIHRAHVVEYDGEAVPGTILKLDKQGMLVATGKDAIRVECIQFPGAKMMKIVDWLNAHRSQLHVDLVLR</sequence>
<evidence type="ECO:0000313" key="11">
    <source>
        <dbReference type="EMBL" id="ASQ44963.1"/>
    </source>
</evidence>
<dbReference type="KEGG" id="lcd:clem_02000"/>
<comment type="similarity">
    <text evidence="2 8">Belongs to the Fmt family.</text>
</comment>
<evidence type="ECO:0000256" key="2">
    <source>
        <dbReference type="ARBA" id="ARBA00010699"/>
    </source>
</evidence>
<dbReference type="CDD" id="cd08646">
    <property type="entry name" value="FMT_core_Met-tRNA-FMT_N"/>
    <property type="match status" value="1"/>
</dbReference>
<dbReference type="GO" id="GO:0004479">
    <property type="term" value="F:methionyl-tRNA formyltransferase activity"/>
    <property type="evidence" value="ECO:0007669"/>
    <property type="project" value="UniProtKB-UniRule"/>
</dbReference>
<evidence type="ECO:0000256" key="1">
    <source>
        <dbReference type="ARBA" id="ARBA00002606"/>
    </source>
</evidence>
<keyword evidence="5 8" id="KW-0808">Transferase</keyword>
<feature type="binding site" evidence="8">
    <location>
        <begin position="109"/>
        <end position="112"/>
    </location>
    <ligand>
        <name>(6S)-5,6,7,8-tetrahydrofolate</name>
        <dbReference type="ChEBI" id="CHEBI:57453"/>
    </ligand>
</feature>
<dbReference type="PANTHER" id="PTHR11138">
    <property type="entry name" value="METHIONYL-TRNA FORMYLTRANSFERASE"/>
    <property type="match status" value="1"/>
</dbReference>
<dbReference type="InterPro" id="IPR011034">
    <property type="entry name" value="Formyl_transferase-like_C_sf"/>
</dbReference>
<dbReference type="PANTHER" id="PTHR11138:SF5">
    <property type="entry name" value="METHIONYL-TRNA FORMYLTRANSFERASE, MITOCHONDRIAL"/>
    <property type="match status" value="1"/>
</dbReference>
<dbReference type="AlphaFoldDB" id="A0A222NZD6"/>
<dbReference type="SUPFAM" id="SSF53328">
    <property type="entry name" value="Formyltransferase"/>
    <property type="match status" value="1"/>
</dbReference>
<dbReference type="InterPro" id="IPR005793">
    <property type="entry name" value="Formyl_trans_C"/>
</dbReference>
<evidence type="ECO:0000256" key="4">
    <source>
        <dbReference type="ARBA" id="ARBA00016014"/>
    </source>
</evidence>
<proteinExistence type="inferred from homology"/>
<feature type="domain" description="Formyl transferase C-terminal" evidence="10">
    <location>
        <begin position="203"/>
        <end position="300"/>
    </location>
</feature>
<protein>
    <recommendedName>
        <fullName evidence="4 8">Methionyl-tRNA formyltransferase</fullName>
        <ecNumber evidence="3 8">2.1.2.9</ecNumber>
    </recommendedName>
</protein>
<dbReference type="InterPro" id="IPR002376">
    <property type="entry name" value="Formyl_transf_N"/>
</dbReference>
<keyword evidence="12" id="KW-1185">Reference proteome</keyword>
<evidence type="ECO:0000256" key="3">
    <source>
        <dbReference type="ARBA" id="ARBA00012261"/>
    </source>
</evidence>
<accession>A0A222NZD6</accession>
<evidence type="ECO:0000259" key="9">
    <source>
        <dbReference type="Pfam" id="PF00551"/>
    </source>
</evidence>
<name>A0A222NZD6_9GAMM</name>
<reference evidence="12" key="1">
    <citation type="submission" date="2016-07" db="EMBL/GenBank/DDBJ databases">
        <authorList>
            <person name="Florea S."/>
            <person name="Webb J.S."/>
            <person name="Jaromczyk J."/>
            <person name="Schardl C.L."/>
        </authorList>
    </citation>
    <scope>NUCLEOTIDE SEQUENCE [LARGE SCALE GENOMIC DNA]</scope>
    <source>
        <strain evidence="12">CDC-D5610</strain>
    </source>
</reference>
<dbReference type="Pfam" id="PF00551">
    <property type="entry name" value="Formyl_trans_N"/>
    <property type="match status" value="1"/>
</dbReference>
<dbReference type="GO" id="GO:0005829">
    <property type="term" value="C:cytosol"/>
    <property type="evidence" value="ECO:0007669"/>
    <property type="project" value="TreeGrafter"/>
</dbReference>
<dbReference type="Gene3D" id="3.10.25.10">
    <property type="entry name" value="Formyl transferase, C-terminal domain"/>
    <property type="match status" value="1"/>
</dbReference>
<dbReference type="InterPro" id="IPR036477">
    <property type="entry name" value="Formyl_transf_N_sf"/>
</dbReference>
<evidence type="ECO:0000313" key="12">
    <source>
        <dbReference type="Proteomes" id="UP000201728"/>
    </source>
</evidence>
<dbReference type="PROSITE" id="PS00373">
    <property type="entry name" value="GART"/>
    <property type="match status" value="1"/>
</dbReference>
<organism evidence="11 12">
    <name type="scientific">Legionella clemsonensis</name>
    <dbReference type="NCBI Taxonomy" id="1867846"/>
    <lineage>
        <taxon>Bacteria</taxon>
        <taxon>Pseudomonadati</taxon>
        <taxon>Pseudomonadota</taxon>
        <taxon>Gammaproteobacteria</taxon>
        <taxon>Legionellales</taxon>
        <taxon>Legionellaceae</taxon>
        <taxon>Legionella</taxon>
    </lineage>
</organism>
<evidence type="ECO:0000256" key="7">
    <source>
        <dbReference type="ARBA" id="ARBA00048558"/>
    </source>
</evidence>
<dbReference type="Gene3D" id="3.40.50.170">
    <property type="entry name" value="Formyl transferase, N-terminal domain"/>
    <property type="match status" value="1"/>
</dbReference>
<dbReference type="InterPro" id="IPR037022">
    <property type="entry name" value="Formyl_trans_C_sf"/>
</dbReference>
<feature type="domain" description="Formyl transferase N-terminal" evidence="9">
    <location>
        <begin position="1"/>
        <end position="177"/>
    </location>
</feature>
<evidence type="ECO:0000256" key="8">
    <source>
        <dbReference type="HAMAP-Rule" id="MF_00182"/>
    </source>
</evidence>
<dbReference type="SUPFAM" id="SSF50486">
    <property type="entry name" value="FMT C-terminal domain-like"/>
    <property type="match status" value="1"/>
</dbReference>